<feature type="domain" description="Peptidase M56" evidence="4">
    <location>
        <begin position="33"/>
        <end position="279"/>
    </location>
</feature>
<feature type="transmembrane region" description="Helical" evidence="2">
    <location>
        <begin position="104"/>
        <end position="124"/>
    </location>
</feature>
<feature type="transmembrane region" description="Helical" evidence="2">
    <location>
        <begin position="36"/>
        <end position="54"/>
    </location>
</feature>
<sequence length="567" mass="66628">MNFIIVSIIISGLSYTLAKIYKLLLYKYKRVDYKIFPWVIVLLSTFIPLIQFNFSPFKNAELLIEPIGKNLNPLPVPIRKIDTKDLAVSISNINYNFQELVNSFWFIGIFIYFLYYLMLISKLIKIVNSSKLSLNYSCKYDYNIYISQETTTPFTCWIGKHAIFIPAKLHKKLDSREIDAIIKHEITHIRRKDIFKNYLFIINKIVFWFNPFAHFISKNVVNDLETACDMEVIKSSSKAERKIYGMTLLKISLINSKKEHFILNFGSPTKFLKKRIAFISRNDYISVSNKVRILFISSTLLILITIKPLMAYENISNSSYSDVNLKSLNYKNVNLQKYFSGYEGSIVVYNIKRDKFYIYNQNIALERTSPDSTYKLISSIFHLNNKTISVNQNKLLWNGKKTPFKVWNRNQNLDTALRYSVNWYFETLDNYTDKKDLSHYLSELNYGNSNIESSLNRPYWLESNLKISPLEQTMILKRFYINDSLFKTKYTDLVKNSLYTSKNNYKMWGKTGTAIINKHEIKGWYVGGFEQDQEPYVFATLIKKNDEANGEKAKKISEKIIKTNHFY</sequence>
<gene>
    <name evidence="6" type="primary">mecR1m</name>
    <name evidence="5" type="ORF">MCCS_00760</name>
</gene>
<dbReference type="Gene3D" id="3.40.710.10">
    <property type="entry name" value="DD-peptidase/beta-lactamase superfamily"/>
    <property type="match status" value="1"/>
</dbReference>
<proteinExistence type="inferred from homology"/>
<dbReference type="CDD" id="cd07341">
    <property type="entry name" value="M56_BlaR1_MecR1_like"/>
    <property type="match status" value="1"/>
</dbReference>
<dbReference type="STRING" id="1855823.MCCS_00760"/>
<evidence type="ECO:0000256" key="1">
    <source>
        <dbReference type="ARBA" id="ARBA00011075"/>
    </source>
</evidence>
<accession>A0A1W7A853</accession>
<feature type="transmembrane region" description="Helical" evidence="2">
    <location>
        <begin position="6"/>
        <end position="24"/>
    </location>
</feature>
<dbReference type="EMBL" id="CP021059">
    <property type="protein sequence ID" value="ARQ05748.1"/>
    <property type="molecule type" value="Genomic_DNA"/>
</dbReference>
<dbReference type="RefSeq" id="WP_086041475.1">
    <property type="nucleotide sequence ID" value="NZ_CBCRZA010000011.1"/>
</dbReference>
<dbReference type="InterPro" id="IPR008756">
    <property type="entry name" value="Peptidase_M56"/>
</dbReference>
<name>A0A0D6DR51_9STAP</name>
<feature type="domain" description="Penicillin-binding protein transpeptidase" evidence="3">
    <location>
        <begin position="356"/>
        <end position="562"/>
    </location>
</feature>
<evidence type="ECO:0000313" key="5">
    <source>
        <dbReference type="EMBL" id="ARQ05748.1"/>
    </source>
</evidence>
<comment type="similarity">
    <text evidence="1">Belongs to the peptidase M56 family.</text>
</comment>
<dbReference type="SUPFAM" id="SSF56601">
    <property type="entry name" value="beta-lactamase/transpeptidase-like"/>
    <property type="match status" value="1"/>
</dbReference>
<organism evidence="6">
    <name type="scientific">Macrococcoides canis</name>
    <dbReference type="NCBI Taxonomy" id="1855823"/>
    <lineage>
        <taxon>Bacteria</taxon>
        <taxon>Bacillati</taxon>
        <taxon>Bacillota</taxon>
        <taxon>Bacilli</taxon>
        <taxon>Bacillales</taxon>
        <taxon>Staphylococcaceae</taxon>
        <taxon>Macrococcoides</taxon>
    </lineage>
</organism>
<keyword evidence="2" id="KW-1133">Transmembrane helix</keyword>
<dbReference type="PANTHER" id="PTHR34978:SF3">
    <property type="entry name" value="SLR0241 PROTEIN"/>
    <property type="match status" value="1"/>
</dbReference>
<dbReference type="AlphaFoldDB" id="A0A0D6DR51"/>
<protein>
    <submittedName>
        <fullName evidence="6">Methicillin-resistance regulatory protein MecR1 homolog MecR1m</fullName>
    </submittedName>
    <submittedName>
        <fullName evidence="5">Methicillin-resistance regulatory protein MecR1-like protein</fullName>
    </submittedName>
</protein>
<keyword evidence="2" id="KW-0812">Transmembrane</keyword>
<evidence type="ECO:0000313" key="7">
    <source>
        <dbReference type="Proteomes" id="UP000194154"/>
    </source>
</evidence>
<reference evidence="5" key="3">
    <citation type="submission" date="2017-04" db="EMBL/GenBank/DDBJ databases">
        <authorList>
            <person name="Afonso C.L."/>
            <person name="Miller P.J."/>
            <person name="Scott M.A."/>
            <person name="Spackman E."/>
            <person name="Goraichik I."/>
            <person name="Dimitrov K.M."/>
            <person name="Suarez D.L."/>
            <person name="Swayne D.E."/>
        </authorList>
    </citation>
    <scope>NUCLEOTIDE SEQUENCE</scope>
    <source>
        <strain evidence="5">KM45013</strain>
    </source>
</reference>
<evidence type="ECO:0000259" key="3">
    <source>
        <dbReference type="Pfam" id="PF00905"/>
    </source>
</evidence>
<dbReference type="GeneID" id="35294236"/>
<keyword evidence="7" id="KW-1185">Reference proteome</keyword>
<evidence type="ECO:0000259" key="4">
    <source>
        <dbReference type="Pfam" id="PF05569"/>
    </source>
</evidence>
<keyword evidence="2" id="KW-0472">Membrane</keyword>
<dbReference type="Pfam" id="PF00905">
    <property type="entry name" value="Transpeptidase"/>
    <property type="match status" value="1"/>
</dbReference>
<dbReference type="KEGG" id="mcak:MCCS_00760"/>
<evidence type="ECO:0000313" key="6">
    <source>
        <dbReference type="EMBL" id="CDO67670.1"/>
    </source>
</evidence>
<evidence type="ECO:0000256" key="2">
    <source>
        <dbReference type="SAM" id="Phobius"/>
    </source>
</evidence>
<dbReference type="PANTHER" id="PTHR34978">
    <property type="entry name" value="POSSIBLE SENSOR-TRANSDUCER PROTEIN BLAR"/>
    <property type="match status" value="1"/>
</dbReference>
<dbReference type="Proteomes" id="UP000194154">
    <property type="component" value="Chromosome"/>
</dbReference>
<dbReference type="Pfam" id="PF05569">
    <property type="entry name" value="Peptidase_M56"/>
    <property type="match status" value="1"/>
</dbReference>
<dbReference type="InterPro" id="IPR012338">
    <property type="entry name" value="Beta-lactam/transpept-like"/>
</dbReference>
<dbReference type="GO" id="GO:0008658">
    <property type="term" value="F:penicillin binding"/>
    <property type="evidence" value="ECO:0007669"/>
    <property type="project" value="InterPro"/>
</dbReference>
<dbReference type="InterPro" id="IPR001460">
    <property type="entry name" value="PCN-bd_Tpept"/>
</dbReference>
<accession>A0A0D6DR51</accession>
<dbReference type="Gene3D" id="3.30.2010.10">
    <property type="entry name" value="Metalloproteases ('zincins'), catalytic domain"/>
    <property type="match status" value="1"/>
</dbReference>
<dbReference type="OrthoDB" id="9762883at2"/>
<dbReference type="EMBL" id="HG970732">
    <property type="protein sequence ID" value="CDO67670.1"/>
    <property type="molecule type" value="Genomic_DNA"/>
</dbReference>
<reference evidence="5 7" key="2">
    <citation type="journal article" date="2017" name="Int. J. Syst. Evol. Microbiol.">
        <title>Macrococcus canis sp. nov., a skin bacterium associated with infections in dogs.</title>
        <authorList>
            <person name="Gobeli Brawand S."/>
            <person name="Cotting K."/>
            <person name="Gomez-Sanz E."/>
            <person name="Collaud A."/>
            <person name="Thomann A."/>
            <person name="Brodard I."/>
            <person name="Rodriguez-Campos S."/>
            <person name="Strauss C."/>
            <person name="Perreten V."/>
        </authorList>
    </citation>
    <scope>NUCLEOTIDE SEQUENCE [LARGE SCALE GENOMIC DNA]</scope>
    <source>
        <strain evidence="5 7">KM45013</strain>
    </source>
</reference>
<dbReference type="InterPro" id="IPR052173">
    <property type="entry name" value="Beta-lactam_resp_regulator"/>
</dbReference>
<reference evidence="6" key="1">
    <citation type="journal article" date="2015" name="Antimicrob. Agents Chemother.">
        <title>First Staphylococcal Cassette Chromosome mec Containing a mecB-Carrying Gene Complex Independent of Transposon Tn6045 in a Macrococcus caseolyticus Isolate from a Canine Infection.</title>
        <authorList>
            <person name="Gomez-Sanz E."/>
            <person name="Schwendener S."/>
            <person name="Thomann A."/>
            <person name="Gobeli Brawand S."/>
            <person name="Perreten V."/>
        </authorList>
    </citation>
    <scope>NUCLEOTIDE SEQUENCE</scope>
    <source>
        <strain evidence="6">KM45013</strain>
    </source>
</reference>